<evidence type="ECO:0000313" key="1">
    <source>
        <dbReference type="EMBL" id="OGF19564.1"/>
    </source>
</evidence>
<dbReference type="EMBL" id="MFFU01000011">
    <property type="protein sequence ID" value="OGF19564.1"/>
    <property type="molecule type" value="Genomic_DNA"/>
</dbReference>
<dbReference type="Proteomes" id="UP000177691">
    <property type="component" value="Unassembled WGS sequence"/>
</dbReference>
<evidence type="ECO:0008006" key="3">
    <source>
        <dbReference type="Google" id="ProtNLM"/>
    </source>
</evidence>
<proteinExistence type="predicted"/>
<sequence length="99" mass="11217">MLFLLIAKPRPLPASVSRMLHGCLVEQAVVVLQKLWEKGKLISFWEIKTGGTATIIQANSLTELKENLTHYPLFPFFIWDIKEVINVSVLNLLSKQVLS</sequence>
<gene>
    <name evidence="1" type="ORF">A3D54_03740</name>
</gene>
<comment type="caution">
    <text evidence="1">The sequence shown here is derived from an EMBL/GenBank/DDBJ whole genome shotgun (WGS) entry which is preliminary data.</text>
</comment>
<dbReference type="Gene3D" id="3.30.70.1060">
    <property type="entry name" value="Dimeric alpha+beta barrel"/>
    <property type="match status" value="1"/>
</dbReference>
<reference evidence="1 2" key="1">
    <citation type="journal article" date="2016" name="Nat. Commun.">
        <title>Thousands of microbial genomes shed light on interconnected biogeochemical processes in an aquifer system.</title>
        <authorList>
            <person name="Anantharaman K."/>
            <person name="Brown C.T."/>
            <person name="Hug L.A."/>
            <person name="Sharon I."/>
            <person name="Castelle C.J."/>
            <person name="Probst A.J."/>
            <person name="Thomas B.C."/>
            <person name="Singh A."/>
            <person name="Wilkins M.J."/>
            <person name="Karaoz U."/>
            <person name="Brodie E.L."/>
            <person name="Williams K.H."/>
            <person name="Hubbard S.S."/>
            <person name="Banfield J.F."/>
        </authorList>
    </citation>
    <scope>NUCLEOTIDE SEQUENCE [LARGE SCALE GENOMIC DNA]</scope>
</reference>
<protein>
    <recommendedName>
        <fullName evidence="3">Muconolactone isomerase domain-containing protein</fullName>
    </recommendedName>
</protein>
<name>A0A1F5RYU1_9BACT</name>
<accession>A0A1F5RYU1</accession>
<evidence type="ECO:0000313" key="2">
    <source>
        <dbReference type="Proteomes" id="UP000177691"/>
    </source>
</evidence>
<organism evidence="1 2">
    <name type="scientific">Candidatus Falkowbacteria bacterium RIFCSPHIGHO2_02_FULL_45_15</name>
    <dbReference type="NCBI Taxonomy" id="1797987"/>
    <lineage>
        <taxon>Bacteria</taxon>
        <taxon>Candidatus Falkowiibacteriota</taxon>
    </lineage>
</organism>
<dbReference type="AlphaFoldDB" id="A0A1F5RYU1"/>